<dbReference type="EC" id="3.1.3.48" evidence="2"/>
<dbReference type="SUPFAM" id="SSF52821">
    <property type="entry name" value="Rhodanese/Cell cycle control phosphatase"/>
    <property type="match status" value="1"/>
</dbReference>
<reference evidence="8 9" key="1">
    <citation type="journal article" date="2013" name="Curr. Biol.">
        <title>The Genome of the Foraminiferan Reticulomyxa filosa.</title>
        <authorList>
            <person name="Glockner G."/>
            <person name="Hulsmann N."/>
            <person name="Schleicher M."/>
            <person name="Noegel A.A."/>
            <person name="Eichinger L."/>
            <person name="Gallinger C."/>
            <person name="Pawlowski J."/>
            <person name="Sierra R."/>
            <person name="Euteneuer U."/>
            <person name="Pillet L."/>
            <person name="Moustafa A."/>
            <person name="Platzer M."/>
            <person name="Groth M."/>
            <person name="Szafranski K."/>
            <person name="Schliwa M."/>
        </authorList>
    </citation>
    <scope>NUCLEOTIDE SEQUENCE [LARGE SCALE GENOMIC DNA]</scope>
</reference>
<dbReference type="AlphaFoldDB" id="X6NEY1"/>
<feature type="non-terminal residue" evidence="8">
    <location>
        <position position="173"/>
    </location>
</feature>
<comment type="similarity">
    <text evidence="1">Belongs to the MPI phosphatase family.</text>
</comment>
<gene>
    <name evidence="8" type="ORF">RFI_12838</name>
</gene>
<dbReference type="EMBL" id="ASPP01009301">
    <property type="protein sequence ID" value="ETO24319.1"/>
    <property type="molecule type" value="Genomic_DNA"/>
</dbReference>
<evidence type="ECO:0000259" key="7">
    <source>
        <dbReference type="PROSITE" id="PS50206"/>
    </source>
</evidence>
<dbReference type="Proteomes" id="UP000023152">
    <property type="component" value="Unassembled WGS sequence"/>
</dbReference>
<dbReference type="PANTHER" id="PTHR10828">
    <property type="entry name" value="M-PHASE INDUCER PHOSPHATASE DUAL SPECIFICITY PHOSPHATASE CDC25"/>
    <property type="match status" value="1"/>
</dbReference>
<dbReference type="PRINTS" id="PR00716">
    <property type="entry name" value="MPIPHPHTASE"/>
</dbReference>
<name>X6NEY1_RETFI</name>
<dbReference type="OrthoDB" id="26523at2759"/>
<dbReference type="GO" id="GO:0051301">
    <property type="term" value="P:cell division"/>
    <property type="evidence" value="ECO:0007669"/>
    <property type="project" value="UniProtKB-KW"/>
</dbReference>
<dbReference type="GO" id="GO:0010971">
    <property type="term" value="P:positive regulation of G2/M transition of mitotic cell cycle"/>
    <property type="evidence" value="ECO:0007669"/>
    <property type="project" value="TreeGrafter"/>
</dbReference>
<proteinExistence type="inferred from homology"/>
<comment type="caution">
    <text evidence="8">The sequence shown here is derived from an EMBL/GenBank/DDBJ whole genome shotgun (WGS) entry which is preliminary data.</text>
</comment>
<evidence type="ECO:0000256" key="4">
    <source>
        <dbReference type="ARBA" id="ARBA00022801"/>
    </source>
</evidence>
<feature type="domain" description="Rhodanese" evidence="7">
    <location>
        <begin position="108"/>
        <end position="173"/>
    </location>
</feature>
<evidence type="ECO:0000256" key="1">
    <source>
        <dbReference type="ARBA" id="ARBA00011065"/>
    </source>
</evidence>
<dbReference type="InterPro" id="IPR036873">
    <property type="entry name" value="Rhodanese-like_dom_sf"/>
</dbReference>
<dbReference type="PROSITE" id="PS50206">
    <property type="entry name" value="RHODANESE_3"/>
    <property type="match status" value="1"/>
</dbReference>
<protein>
    <recommendedName>
        <fullName evidence="2">protein-tyrosine-phosphatase</fullName>
        <ecNumber evidence="2">3.1.3.48</ecNumber>
    </recommendedName>
</protein>
<dbReference type="Pfam" id="PF00581">
    <property type="entry name" value="Rhodanese"/>
    <property type="match status" value="1"/>
</dbReference>
<dbReference type="GO" id="GO:0005634">
    <property type="term" value="C:nucleus"/>
    <property type="evidence" value="ECO:0007669"/>
    <property type="project" value="TreeGrafter"/>
</dbReference>
<dbReference type="GO" id="GO:0110032">
    <property type="term" value="P:positive regulation of G2/MI transition of meiotic cell cycle"/>
    <property type="evidence" value="ECO:0007669"/>
    <property type="project" value="TreeGrafter"/>
</dbReference>
<dbReference type="PANTHER" id="PTHR10828:SF17">
    <property type="entry name" value="PROTEIN-TYROSINE-PHOSPHATASE"/>
    <property type="match status" value="1"/>
</dbReference>
<dbReference type="InterPro" id="IPR001763">
    <property type="entry name" value="Rhodanese-like_dom"/>
</dbReference>
<dbReference type="GO" id="GO:0000086">
    <property type="term" value="P:G2/M transition of mitotic cell cycle"/>
    <property type="evidence" value="ECO:0007669"/>
    <property type="project" value="TreeGrafter"/>
</dbReference>
<evidence type="ECO:0000313" key="8">
    <source>
        <dbReference type="EMBL" id="ETO24319.1"/>
    </source>
</evidence>
<organism evidence="8 9">
    <name type="scientific">Reticulomyxa filosa</name>
    <dbReference type="NCBI Taxonomy" id="46433"/>
    <lineage>
        <taxon>Eukaryota</taxon>
        <taxon>Sar</taxon>
        <taxon>Rhizaria</taxon>
        <taxon>Retaria</taxon>
        <taxon>Foraminifera</taxon>
        <taxon>Monothalamids</taxon>
        <taxon>Reticulomyxidae</taxon>
        <taxon>Reticulomyxa</taxon>
    </lineage>
</organism>
<sequence>MLKGSGILDNVHIEKDRMLQSSMTKVQSTQERSVEYVDRDMLTGLFSEGEIVKKQALQSKTECVRTLGSAVKSQTNPTFPIAEMTQDGCKLISSDTLLKLLHGEYGDMFDHFIIVDCRYDYEYKGGYIKGALHIQDKKLLTKLFDSNRAVSDVSHRNVAWIFYCEFSKHRGPQ</sequence>
<evidence type="ECO:0000313" key="9">
    <source>
        <dbReference type="Proteomes" id="UP000023152"/>
    </source>
</evidence>
<dbReference type="Gene3D" id="3.40.250.10">
    <property type="entry name" value="Rhodanese-like domain"/>
    <property type="match status" value="1"/>
</dbReference>
<keyword evidence="5" id="KW-0904">Protein phosphatase</keyword>
<keyword evidence="4" id="KW-0378">Hydrolase</keyword>
<dbReference type="InterPro" id="IPR000751">
    <property type="entry name" value="MPI_Phosphatase"/>
</dbReference>
<keyword evidence="3" id="KW-0132">Cell division</keyword>
<evidence type="ECO:0000256" key="3">
    <source>
        <dbReference type="ARBA" id="ARBA00022618"/>
    </source>
</evidence>
<accession>X6NEY1</accession>
<keyword evidence="9" id="KW-1185">Reference proteome</keyword>
<keyword evidence="6" id="KW-0131">Cell cycle</keyword>
<evidence type="ECO:0000256" key="2">
    <source>
        <dbReference type="ARBA" id="ARBA00013064"/>
    </source>
</evidence>
<dbReference type="GO" id="GO:0005737">
    <property type="term" value="C:cytoplasm"/>
    <property type="evidence" value="ECO:0007669"/>
    <property type="project" value="TreeGrafter"/>
</dbReference>
<evidence type="ECO:0000256" key="6">
    <source>
        <dbReference type="ARBA" id="ARBA00023306"/>
    </source>
</evidence>
<dbReference type="GO" id="GO:0004725">
    <property type="term" value="F:protein tyrosine phosphatase activity"/>
    <property type="evidence" value="ECO:0007669"/>
    <property type="project" value="UniProtKB-EC"/>
</dbReference>
<evidence type="ECO:0000256" key="5">
    <source>
        <dbReference type="ARBA" id="ARBA00022912"/>
    </source>
</evidence>